<dbReference type="RefSeq" id="WP_065138721.1">
    <property type="nucleotide sequence ID" value="NZ_LZLM01000025.1"/>
</dbReference>
<feature type="transmembrane region" description="Helical" evidence="9">
    <location>
        <begin position="469"/>
        <end position="489"/>
    </location>
</feature>
<organism evidence="11 12">
    <name type="scientific">Mycobacterium asiaticum</name>
    <dbReference type="NCBI Taxonomy" id="1790"/>
    <lineage>
        <taxon>Bacteria</taxon>
        <taxon>Bacillati</taxon>
        <taxon>Actinomycetota</taxon>
        <taxon>Actinomycetes</taxon>
        <taxon>Mycobacteriales</taxon>
        <taxon>Mycobacteriaceae</taxon>
        <taxon>Mycobacterium</taxon>
    </lineage>
</organism>
<feature type="transmembrane region" description="Helical" evidence="9">
    <location>
        <begin position="172"/>
        <end position="194"/>
    </location>
</feature>
<evidence type="ECO:0000259" key="10">
    <source>
        <dbReference type="PROSITE" id="PS50850"/>
    </source>
</evidence>
<dbReference type="AlphaFoldDB" id="A0A1A3KYL5"/>
<feature type="domain" description="Major facilitator superfamily (MFS) profile" evidence="10">
    <location>
        <begin position="20"/>
        <end position="491"/>
    </location>
</feature>
<evidence type="ECO:0000256" key="5">
    <source>
        <dbReference type="ARBA" id="ARBA00022692"/>
    </source>
</evidence>
<feature type="transmembrane region" description="Helical" evidence="9">
    <location>
        <begin position="20"/>
        <end position="41"/>
    </location>
</feature>
<protein>
    <submittedName>
        <fullName evidence="11">MFS transporter</fullName>
    </submittedName>
</protein>
<dbReference type="PANTHER" id="PTHR42718:SF42">
    <property type="entry name" value="EXPORT PROTEIN"/>
    <property type="match status" value="1"/>
</dbReference>
<feature type="transmembrane region" description="Helical" evidence="9">
    <location>
        <begin position="273"/>
        <end position="297"/>
    </location>
</feature>
<feature type="transmembrane region" description="Helical" evidence="9">
    <location>
        <begin position="336"/>
        <end position="355"/>
    </location>
</feature>
<dbReference type="InterPro" id="IPR011701">
    <property type="entry name" value="MFS"/>
</dbReference>
<keyword evidence="7 9" id="KW-0472">Membrane</keyword>
<accession>A0A1A3KYL5</accession>
<reference evidence="11 12" key="1">
    <citation type="submission" date="2016-06" db="EMBL/GenBank/DDBJ databases">
        <authorList>
            <person name="Kjaerup R.B."/>
            <person name="Dalgaard T.S."/>
            <person name="Juul-Madsen H.R."/>
        </authorList>
    </citation>
    <scope>NUCLEOTIDE SEQUENCE [LARGE SCALE GENOMIC DNA]</scope>
    <source>
        <strain evidence="11 12">1276495.2</strain>
    </source>
</reference>
<dbReference type="Gene3D" id="1.20.1720.10">
    <property type="entry name" value="Multidrug resistance protein D"/>
    <property type="match status" value="1"/>
</dbReference>
<dbReference type="FunFam" id="1.20.1720.10:FF:000021">
    <property type="entry name" value="Drug resistance transporter, EmrB/QacA subfamily"/>
    <property type="match status" value="1"/>
</dbReference>
<evidence type="ECO:0000256" key="9">
    <source>
        <dbReference type="SAM" id="Phobius"/>
    </source>
</evidence>
<dbReference type="InterPro" id="IPR004638">
    <property type="entry name" value="EmrB-like"/>
</dbReference>
<dbReference type="GO" id="GO:0022857">
    <property type="term" value="F:transmembrane transporter activity"/>
    <property type="evidence" value="ECO:0007669"/>
    <property type="project" value="InterPro"/>
</dbReference>
<dbReference type="InterPro" id="IPR036259">
    <property type="entry name" value="MFS_trans_sf"/>
</dbReference>
<name>A0A1A3KYL5_MYCAS</name>
<feature type="transmembrane region" description="Helical" evidence="9">
    <location>
        <begin position="86"/>
        <end position="111"/>
    </location>
</feature>
<sequence>MSTATSRVADAGFAGKPWAALWAMMLGFFMIMLDSTIVAVANPTIMTELRIDYSTVVWVTSAYLLGYAVVLLVAGRLGDRFGPKNLYVIGLVIFTLASVWCGLSGSAGMLITARVVQGIGAGVLTPQTLSTITRIFPAQRRGSAMSMWGATAGVASLVGPLAGGLLVDSLGWQWIFFVNVPVGVIALALAIWLVPELPVRAQRFDLIGVALSGAGMFLLVFGLQEGQSADWAPWIWAVLVAGVGFMSVFIYWQAVNHRAPLVPLSMFRDRDFSLCNIGVGIISFASTAMMLPLTFYAQSVCGLSPTRSALLLAPVAISSGLLAPVVGLIIDKIHPVPVLGFGFSALAVSLTWLSFELEPGTPVWRLVLPFIVLGVGMAFVWSPLAATATRNLPPEQAGAGSGVYNATRQLGAVLGSAGMAAFMTASISAEMPPGAGTSSDAATSVSEDAGLQLPEFLREPFSAAMAQSMLLPAFIALFGIVAALFLVGAMGSADNLAGYALGADPDDGYDDDEYVEYILERDPVAGPALPDGAGDDPVVTRVRYARVAAPVPTGRTPLSDPVRPAHNGSHLHDEPRYRPVGGYHEQPDPDESDGWHWSG</sequence>
<feature type="transmembrane region" description="Helical" evidence="9">
    <location>
        <begin position="53"/>
        <end position="74"/>
    </location>
</feature>
<dbReference type="InterPro" id="IPR020846">
    <property type="entry name" value="MFS_dom"/>
</dbReference>
<dbReference type="Pfam" id="PF07690">
    <property type="entry name" value="MFS_1"/>
    <property type="match status" value="1"/>
</dbReference>
<dbReference type="Proteomes" id="UP000093925">
    <property type="component" value="Unassembled WGS sequence"/>
</dbReference>
<comment type="similarity">
    <text evidence="2">Belongs to the major facilitator superfamily. EmrB family.</text>
</comment>
<feature type="transmembrane region" description="Helical" evidence="9">
    <location>
        <begin position="234"/>
        <end position="252"/>
    </location>
</feature>
<dbReference type="PANTHER" id="PTHR42718">
    <property type="entry name" value="MAJOR FACILITATOR SUPERFAMILY MULTIDRUG TRANSPORTER MFSC"/>
    <property type="match status" value="1"/>
</dbReference>
<evidence type="ECO:0000256" key="6">
    <source>
        <dbReference type="ARBA" id="ARBA00022989"/>
    </source>
</evidence>
<evidence type="ECO:0000256" key="3">
    <source>
        <dbReference type="ARBA" id="ARBA00022448"/>
    </source>
</evidence>
<evidence type="ECO:0000256" key="1">
    <source>
        <dbReference type="ARBA" id="ARBA00004651"/>
    </source>
</evidence>
<comment type="subcellular location">
    <subcellularLocation>
        <location evidence="1">Cell membrane</location>
        <topology evidence="1">Multi-pass membrane protein</topology>
    </subcellularLocation>
</comment>
<dbReference type="NCBIfam" id="TIGR00711">
    <property type="entry name" value="efflux_EmrB"/>
    <property type="match status" value="1"/>
</dbReference>
<dbReference type="CDD" id="cd17321">
    <property type="entry name" value="MFS_MMR_MDR_like"/>
    <property type="match status" value="1"/>
</dbReference>
<dbReference type="GO" id="GO:0005886">
    <property type="term" value="C:plasma membrane"/>
    <property type="evidence" value="ECO:0007669"/>
    <property type="project" value="UniProtKB-SubCell"/>
</dbReference>
<evidence type="ECO:0000313" key="11">
    <source>
        <dbReference type="EMBL" id="OBJ89031.1"/>
    </source>
</evidence>
<proteinExistence type="inferred from homology"/>
<evidence type="ECO:0000313" key="12">
    <source>
        <dbReference type="Proteomes" id="UP000093925"/>
    </source>
</evidence>
<keyword evidence="6 9" id="KW-1133">Transmembrane helix</keyword>
<evidence type="ECO:0000256" key="4">
    <source>
        <dbReference type="ARBA" id="ARBA00022475"/>
    </source>
</evidence>
<dbReference type="SUPFAM" id="SSF103473">
    <property type="entry name" value="MFS general substrate transporter"/>
    <property type="match status" value="1"/>
</dbReference>
<feature type="transmembrane region" description="Helical" evidence="9">
    <location>
        <begin position="144"/>
        <end position="166"/>
    </location>
</feature>
<comment type="caution">
    <text evidence="11">The sequence shown here is derived from an EMBL/GenBank/DDBJ whole genome shotgun (WGS) entry which is preliminary data.</text>
</comment>
<dbReference type="Gene3D" id="1.20.1250.20">
    <property type="entry name" value="MFS general substrate transporter like domains"/>
    <property type="match status" value="1"/>
</dbReference>
<evidence type="ECO:0000256" key="7">
    <source>
        <dbReference type="ARBA" id="ARBA00023136"/>
    </source>
</evidence>
<evidence type="ECO:0000256" key="8">
    <source>
        <dbReference type="SAM" id="MobiDB-lite"/>
    </source>
</evidence>
<dbReference type="PROSITE" id="PS50850">
    <property type="entry name" value="MFS"/>
    <property type="match status" value="1"/>
</dbReference>
<feature type="region of interest" description="Disordered" evidence="8">
    <location>
        <begin position="550"/>
        <end position="599"/>
    </location>
</feature>
<feature type="transmembrane region" description="Helical" evidence="9">
    <location>
        <begin position="206"/>
        <end position="222"/>
    </location>
</feature>
<gene>
    <name evidence="11" type="ORF">A5640_03370</name>
</gene>
<keyword evidence="3" id="KW-0813">Transport</keyword>
<feature type="transmembrane region" description="Helical" evidence="9">
    <location>
        <begin position="367"/>
        <end position="389"/>
    </location>
</feature>
<dbReference type="EMBL" id="LZLM01000025">
    <property type="protein sequence ID" value="OBJ89031.1"/>
    <property type="molecule type" value="Genomic_DNA"/>
</dbReference>
<evidence type="ECO:0000256" key="2">
    <source>
        <dbReference type="ARBA" id="ARBA00008537"/>
    </source>
</evidence>
<keyword evidence="5 9" id="KW-0812">Transmembrane</keyword>
<feature type="transmembrane region" description="Helical" evidence="9">
    <location>
        <begin position="309"/>
        <end position="329"/>
    </location>
</feature>
<keyword evidence="4" id="KW-1003">Cell membrane</keyword>